<feature type="active site" evidence="9">
    <location>
        <position position="282"/>
    </location>
</feature>
<feature type="active site" evidence="9">
    <location>
        <position position="356"/>
    </location>
</feature>
<feature type="binding site" evidence="9">
    <location>
        <position position="270"/>
    </location>
    <ligand>
        <name>Mn(2+)</name>
        <dbReference type="ChEBI" id="CHEBI:29035"/>
        <label>2</label>
    </ligand>
</feature>
<evidence type="ECO:0000313" key="12">
    <source>
        <dbReference type="EMBL" id="QCI23351.1"/>
    </source>
</evidence>
<feature type="binding site" evidence="9">
    <location>
        <position position="293"/>
    </location>
    <ligand>
        <name>Mn(2+)</name>
        <dbReference type="ChEBI" id="CHEBI:29035"/>
        <label>2</label>
    </ligand>
</feature>
<dbReference type="GO" id="GO:0070006">
    <property type="term" value="F:metalloaminopeptidase activity"/>
    <property type="evidence" value="ECO:0007669"/>
    <property type="project" value="InterPro"/>
</dbReference>
<name>A0A4D6YAI2_BUCMH</name>
<dbReference type="FunFam" id="3.40.630.10:FF:000004">
    <property type="entry name" value="Probable cytosol aminopeptidase"/>
    <property type="match status" value="1"/>
</dbReference>
<dbReference type="SUPFAM" id="SSF53187">
    <property type="entry name" value="Zn-dependent exopeptidases"/>
    <property type="match status" value="1"/>
</dbReference>
<keyword evidence="9" id="KW-0963">Cytoplasm</keyword>
<keyword evidence="8 9" id="KW-0464">Manganese</keyword>
<dbReference type="Pfam" id="PF00883">
    <property type="entry name" value="Peptidase_M17"/>
    <property type="match status" value="1"/>
</dbReference>
<comment type="catalytic activity">
    <reaction evidence="2 9">
        <text>Release of an N-terminal amino acid, preferentially leucine, but not glutamic or aspartic acids.</text>
        <dbReference type="EC" id="3.4.11.10"/>
    </reaction>
</comment>
<dbReference type="InterPro" id="IPR011356">
    <property type="entry name" value="Leucine_aapep/pepB"/>
</dbReference>
<feature type="binding site" evidence="9">
    <location>
        <position position="354"/>
    </location>
    <ligand>
        <name>Mn(2+)</name>
        <dbReference type="ChEBI" id="CHEBI:29035"/>
        <label>1</label>
    </ligand>
</feature>
<comment type="catalytic activity">
    <reaction evidence="1 9">
        <text>Release of an N-terminal amino acid, Xaa-|-Yaa-, in which Xaa is preferably Leu, but may be other amino acids including Pro although not Arg or Lys, and Yaa may be Pro. Amino acid amides and methyl esters are also readily hydrolyzed, but rates on arylamides are exceedingly low.</text>
        <dbReference type="EC" id="3.4.11.1"/>
    </reaction>
</comment>
<evidence type="ECO:0000256" key="9">
    <source>
        <dbReference type="HAMAP-Rule" id="MF_00181"/>
    </source>
</evidence>
<dbReference type="EC" id="3.4.11.10" evidence="9"/>
<dbReference type="HAMAP" id="MF_00181">
    <property type="entry name" value="Cytosol_peptidase_M17"/>
    <property type="match status" value="1"/>
</dbReference>
<evidence type="ECO:0000256" key="1">
    <source>
        <dbReference type="ARBA" id="ARBA00000135"/>
    </source>
</evidence>
<accession>A0A4D6YAI2</accession>
<gene>
    <name evidence="9" type="primary">pepA</name>
    <name evidence="12" type="ORF">D9V73_01695</name>
</gene>
<evidence type="ECO:0000256" key="4">
    <source>
        <dbReference type="ARBA" id="ARBA00022438"/>
    </source>
</evidence>
<evidence type="ECO:0000256" key="8">
    <source>
        <dbReference type="ARBA" id="ARBA00023211"/>
    </source>
</evidence>
<feature type="domain" description="Cytosol aminopeptidase" evidence="10">
    <location>
        <begin position="186"/>
        <end position="489"/>
    </location>
</feature>
<keyword evidence="6 9" id="KW-0479">Metal-binding</keyword>
<protein>
    <recommendedName>
        <fullName evidence="9">Probable cytosol aminopeptidase</fullName>
        <ecNumber evidence="9">3.4.11.1</ecNumber>
    </recommendedName>
    <alternativeName>
        <fullName evidence="9">Leucine aminopeptidase</fullName>
        <shortName evidence="9">LAP</shortName>
        <ecNumber evidence="9">3.4.11.10</ecNumber>
    </alternativeName>
    <alternativeName>
        <fullName evidence="9">Leucyl aminopeptidase</fullName>
    </alternativeName>
</protein>
<organism evidence="12 13">
    <name type="scientific">Buchnera aphidicola subsp. Melaphis rhois</name>
    <dbReference type="NCBI Taxonomy" id="118103"/>
    <lineage>
        <taxon>Bacteria</taxon>
        <taxon>Pseudomonadati</taxon>
        <taxon>Pseudomonadota</taxon>
        <taxon>Gammaproteobacteria</taxon>
        <taxon>Enterobacterales</taxon>
        <taxon>Erwiniaceae</taxon>
        <taxon>Buchnera</taxon>
    </lineage>
</organism>
<dbReference type="PRINTS" id="PR00481">
    <property type="entry name" value="LAMNOPPTDASE"/>
</dbReference>
<dbReference type="OrthoDB" id="9809354at2"/>
<dbReference type="GO" id="GO:0005737">
    <property type="term" value="C:cytoplasm"/>
    <property type="evidence" value="ECO:0007669"/>
    <property type="project" value="UniProtKB-SubCell"/>
</dbReference>
<evidence type="ECO:0000256" key="2">
    <source>
        <dbReference type="ARBA" id="ARBA00000967"/>
    </source>
</evidence>
<comment type="subcellular location">
    <subcellularLocation>
        <location evidence="9">Cytoplasm</location>
    </subcellularLocation>
</comment>
<dbReference type="AlphaFoldDB" id="A0A4D6YAI2"/>
<feature type="binding site" evidence="9">
    <location>
        <position position="354"/>
    </location>
    <ligand>
        <name>Mn(2+)</name>
        <dbReference type="ChEBI" id="CHEBI:29035"/>
        <label>2</label>
    </ligand>
</feature>
<dbReference type="Gene3D" id="3.40.630.10">
    <property type="entry name" value="Zn peptidases"/>
    <property type="match status" value="1"/>
</dbReference>
<feature type="binding site" evidence="9">
    <location>
        <position position="352"/>
    </location>
    <ligand>
        <name>Mn(2+)</name>
        <dbReference type="ChEBI" id="CHEBI:29035"/>
        <label>1</label>
    </ligand>
</feature>
<evidence type="ECO:0000256" key="3">
    <source>
        <dbReference type="ARBA" id="ARBA00009528"/>
    </source>
</evidence>
<dbReference type="InterPro" id="IPR008283">
    <property type="entry name" value="Peptidase_M17_N"/>
</dbReference>
<dbReference type="Gene3D" id="3.40.220.10">
    <property type="entry name" value="Leucine Aminopeptidase, subunit E, domain 1"/>
    <property type="match status" value="1"/>
</dbReference>
<evidence type="ECO:0000259" key="10">
    <source>
        <dbReference type="Pfam" id="PF00883"/>
    </source>
</evidence>
<keyword evidence="7 9" id="KW-0378">Hydrolase</keyword>
<proteinExistence type="inferred from homology"/>
<dbReference type="NCBIfam" id="NF002074">
    <property type="entry name" value="PRK00913.1-4"/>
    <property type="match status" value="1"/>
</dbReference>
<dbReference type="RefSeq" id="WP_158336559.1">
    <property type="nucleotide sequence ID" value="NZ_CP033004.1"/>
</dbReference>
<evidence type="ECO:0000256" key="6">
    <source>
        <dbReference type="ARBA" id="ARBA00022723"/>
    </source>
</evidence>
<evidence type="ECO:0000256" key="7">
    <source>
        <dbReference type="ARBA" id="ARBA00022801"/>
    </source>
</evidence>
<dbReference type="PANTHER" id="PTHR11963">
    <property type="entry name" value="LEUCINE AMINOPEPTIDASE-RELATED"/>
    <property type="match status" value="1"/>
</dbReference>
<feature type="domain" description="Peptidase M17 leucyl aminopeptidase N-terminal" evidence="11">
    <location>
        <begin position="19"/>
        <end position="147"/>
    </location>
</feature>
<dbReference type="Proteomes" id="UP000298566">
    <property type="component" value="Chromosome"/>
</dbReference>
<sequence length="499" mass="55502">MKFSIKYSDLDKKNTNCLVFGLFENIEIYGSLKSLDKQSNGYITKTINSKEITGEINQFLVLYDIPDISAKRIILFGCGKQHEFNVRMYKKILKKSLKIIDQFPIFNVNYFFTELNVEELDIYWKIRFAIEAIQNTLYCFDKFKTKKSKVFASLNNIIFNIQRNDDILYGETAIKHGLAISKGIKYSKDLSNTPPNICNPSYLAFKAKQLSLKYSGVMSTSIVDNNDMNNLGMNAYLSVGKGSKNKAIMSIIKYKGNKSKSSKNIVFIGKGVTFDSGGISIKPSLNMDEMKYDMSGAAVVFGLMVFISELNLPLNVIGILAGCENMLSGKSFRPSDILVTMSGKTVEILDTDAEGRLVLCDVLTYVKKFNPDIVIDIATLTGACVVALGNDVTGLMSNNSQLARDIETAGYQTHDKVWQLPLFQEYYGSLESNVADINNTGGKVAGAITAACFLSKFSEKYVWAHLDIAGTAWTSGRKKRSTGRPISLLSQFLLNKLGR</sequence>
<evidence type="ECO:0000313" key="13">
    <source>
        <dbReference type="Proteomes" id="UP000298566"/>
    </source>
</evidence>
<dbReference type="PANTHER" id="PTHR11963:SF23">
    <property type="entry name" value="CYTOSOL AMINOPEPTIDASE"/>
    <property type="match status" value="1"/>
</dbReference>
<dbReference type="InterPro" id="IPR000819">
    <property type="entry name" value="Peptidase_M17_C"/>
</dbReference>
<dbReference type="InterPro" id="IPR043472">
    <property type="entry name" value="Macro_dom-like"/>
</dbReference>
<dbReference type="EC" id="3.4.11.1" evidence="9"/>
<dbReference type="CDD" id="cd00433">
    <property type="entry name" value="Peptidase_M17"/>
    <property type="match status" value="1"/>
</dbReference>
<keyword evidence="5 9" id="KW-0645">Protease</keyword>
<dbReference type="EMBL" id="CP033004">
    <property type="protein sequence ID" value="QCI23351.1"/>
    <property type="molecule type" value="Genomic_DNA"/>
</dbReference>
<comment type="cofactor">
    <cofactor evidence="9">
        <name>Mn(2+)</name>
        <dbReference type="ChEBI" id="CHEBI:29035"/>
    </cofactor>
    <text evidence="9">Binds 2 manganese ions per subunit.</text>
</comment>
<reference evidence="12 13" key="1">
    <citation type="submission" date="2018-10" db="EMBL/GenBank/DDBJ databases">
        <title>Comparative functional genomics of the obligate endosymbiont Buchnera aphidicola.</title>
        <authorList>
            <person name="Chong R.A."/>
        </authorList>
    </citation>
    <scope>NUCLEOTIDE SEQUENCE [LARGE SCALE GENOMIC DNA]</scope>
    <source>
        <strain evidence="12 13">Mrh</strain>
    </source>
</reference>
<dbReference type="SUPFAM" id="SSF52949">
    <property type="entry name" value="Macro domain-like"/>
    <property type="match status" value="1"/>
</dbReference>
<comment type="similarity">
    <text evidence="3 9">Belongs to the peptidase M17 family.</text>
</comment>
<evidence type="ECO:0000259" key="11">
    <source>
        <dbReference type="Pfam" id="PF02789"/>
    </source>
</evidence>
<comment type="function">
    <text evidence="9">Presumably involved in the processing and regular turnover of intracellular proteins. Catalyzes the removal of unsubstituted N-terminal amino acids from various peptides.</text>
</comment>
<feature type="binding site" evidence="9">
    <location>
        <position position="275"/>
    </location>
    <ligand>
        <name>Mn(2+)</name>
        <dbReference type="ChEBI" id="CHEBI:29035"/>
        <label>2</label>
    </ligand>
</feature>
<feature type="binding site" evidence="9">
    <location>
        <position position="275"/>
    </location>
    <ligand>
        <name>Mn(2+)</name>
        <dbReference type="ChEBI" id="CHEBI:29035"/>
        <label>1</label>
    </ligand>
</feature>
<evidence type="ECO:0000256" key="5">
    <source>
        <dbReference type="ARBA" id="ARBA00022670"/>
    </source>
</evidence>
<dbReference type="InterPro" id="IPR023042">
    <property type="entry name" value="Peptidase_M17_leu_NH2_pept"/>
</dbReference>
<dbReference type="Pfam" id="PF02789">
    <property type="entry name" value="Peptidase_M17_N"/>
    <property type="match status" value="1"/>
</dbReference>
<dbReference type="GO" id="GO:0030145">
    <property type="term" value="F:manganese ion binding"/>
    <property type="evidence" value="ECO:0007669"/>
    <property type="project" value="UniProtKB-UniRule"/>
</dbReference>
<dbReference type="GO" id="GO:0006508">
    <property type="term" value="P:proteolysis"/>
    <property type="evidence" value="ECO:0007669"/>
    <property type="project" value="UniProtKB-KW"/>
</dbReference>
<keyword evidence="4 9" id="KW-0031">Aminopeptidase</keyword>